<sequence>MKLYEGAVFLIVGLALVGAAIGGTSIYYNEKIRSIKLAYGATIVSTSSSNVRLEWSLESCEGLLERDAPEAYFGIYQVMR</sequence>
<protein>
    <submittedName>
        <fullName evidence="2">Uncharacterized protein</fullName>
    </submittedName>
</protein>
<dbReference type="AlphaFoldDB" id="A0A0F9CHL3"/>
<gene>
    <name evidence="2" type="ORF">LCGC14_2665270</name>
</gene>
<evidence type="ECO:0000313" key="2">
    <source>
        <dbReference type="EMBL" id="KKK96186.1"/>
    </source>
</evidence>
<keyword evidence="1" id="KW-1133">Transmembrane helix</keyword>
<comment type="caution">
    <text evidence="2">The sequence shown here is derived from an EMBL/GenBank/DDBJ whole genome shotgun (WGS) entry which is preliminary data.</text>
</comment>
<dbReference type="EMBL" id="LAZR01046589">
    <property type="protein sequence ID" value="KKK96186.1"/>
    <property type="molecule type" value="Genomic_DNA"/>
</dbReference>
<evidence type="ECO:0000256" key="1">
    <source>
        <dbReference type="SAM" id="Phobius"/>
    </source>
</evidence>
<keyword evidence="1" id="KW-0472">Membrane</keyword>
<proteinExistence type="predicted"/>
<reference evidence="2" key="1">
    <citation type="journal article" date="2015" name="Nature">
        <title>Complex archaea that bridge the gap between prokaryotes and eukaryotes.</title>
        <authorList>
            <person name="Spang A."/>
            <person name="Saw J.H."/>
            <person name="Jorgensen S.L."/>
            <person name="Zaremba-Niedzwiedzka K."/>
            <person name="Martijn J."/>
            <person name="Lind A.E."/>
            <person name="van Eijk R."/>
            <person name="Schleper C."/>
            <person name="Guy L."/>
            <person name="Ettema T.J."/>
        </authorList>
    </citation>
    <scope>NUCLEOTIDE SEQUENCE</scope>
</reference>
<keyword evidence="1" id="KW-0812">Transmembrane</keyword>
<accession>A0A0F9CHL3</accession>
<feature type="transmembrane region" description="Helical" evidence="1">
    <location>
        <begin position="6"/>
        <end position="28"/>
    </location>
</feature>
<name>A0A0F9CHL3_9ZZZZ</name>
<organism evidence="2">
    <name type="scientific">marine sediment metagenome</name>
    <dbReference type="NCBI Taxonomy" id="412755"/>
    <lineage>
        <taxon>unclassified sequences</taxon>
        <taxon>metagenomes</taxon>
        <taxon>ecological metagenomes</taxon>
    </lineage>
</organism>